<feature type="transmembrane region" description="Helical" evidence="13">
    <location>
        <begin position="286"/>
        <end position="302"/>
    </location>
</feature>
<keyword evidence="8 13" id="KW-0812">Transmembrane</keyword>
<feature type="transmembrane region" description="Helical" evidence="13">
    <location>
        <begin position="138"/>
        <end position="163"/>
    </location>
</feature>
<feature type="transmembrane region" description="Helical" evidence="13">
    <location>
        <begin position="56"/>
        <end position="84"/>
    </location>
</feature>
<evidence type="ECO:0000256" key="2">
    <source>
        <dbReference type="ARBA" id="ARBA00004651"/>
    </source>
</evidence>
<gene>
    <name evidence="14" type="ORF">NE695_01760</name>
</gene>
<organism evidence="14 15">
    <name type="scientific">Neglectibacter timonensis</name>
    <dbReference type="NCBI Taxonomy" id="1776382"/>
    <lineage>
        <taxon>Bacteria</taxon>
        <taxon>Bacillati</taxon>
        <taxon>Bacillota</taxon>
        <taxon>Clostridia</taxon>
        <taxon>Eubacteriales</taxon>
        <taxon>Oscillospiraceae</taxon>
        <taxon>Neglectibacter</taxon>
    </lineage>
</organism>
<dbReference type="InterPro" id="IPR050222">
    <property type="entry name" value="MATE_MdtK"/>
</dbReference>
<dbReference type="RefSeq" id="WP_066865482.1">
    <property type="nucleotide sequence ID" value="NZ_CABKVV010000014.1"/>
</dbReference>
<dbReference type="GeneID" id="90532956"/>
<comment type="subcellular location">
    <subcellularLocation>
        <location evidence="2">Cell membrane</location>
        <topology evidence="2">Multi-pass membrane protein</topology>
    </subcellularLocation>
</comment>
<dbReference type="EMBL" id="JANFZH010000002">
    <property type="protein sequence ID" value="MCQ4838637.1"/>
    <property type="molecule type" value="Genomic_DNA"/>
</dbReference>
<evidence type="ECO:0000256" key="6">
    <source>
        <dbReference type="ARBA" id="ARBA00022449"/>
    </source>
</evidence>
<feature type="transmembrane region" description="Helical" evidence="13">
    <location>
        <begin position="197"/>
        <end position="218"/>
    </location>
</feature>
<keyword evidence="7" id="KW-1003">Cell membrane</keyword>
<accession>A0ABT1RVD8</accession>
<keyword evidence="6" id="KW-0050">Antiport</keyword>
<dbReference type="PIRSF" id="PIRSF006603">
    <property type="entry name" value="DinF"/>
    <property type="match status" value="1"/>
</dbReference>
<feature type="transmembrane region" description="Helical" evidence="13">
    <location>
        <begin position="360"/>
        <end position="380"/>
    </location>
</feature>
<evidence type="ECO:0000256" key="11">
    <source>
        <dbReference type="ARBA" id="ARBA00023136"/>
    </source>
</evidence>
<feature type="transmembrane region" description="Helical" evidence="13">
    <location>
        <begin position="322"/>
        <end position="340"/>
    </location>
</feature>
<evidence type="ECO:0000256" key="12">
    <source>
        <dbReference type="ARBA" id="ARBA00031636"/>
    </source>
</evidence>
<sequence>MLKKNKNLDMTQGEPAKLLLLFALPMLIGSVFQMMYNMVDTIVVGRFVSVEALAAIGATSSATAFLLQVGSGLTNAVSVVLAQAEGAKQEESLRKAVAHSVYLIAGGGIFLGALSFWGARPLMMLLGTPENIIDQSVIYLQITGGLTLALLAYNGVSAILRAIGDSRTPLYFLIFCSILNVLLDLLFVLAFHGGVAGVAYATVISQGLSAVLCLIYMLKKYPRLRPDRASFRFDGKLMGDYLRIGLPMCLQSLLLCIGMFVITAVINSYGSDIVAAYTIGSKVEQLATITFSNMAFSFSVYAGQNFGARKYERIAEGLKKGIAIISSLALLSTVVMWMFADFFAKLFLDTNQTTLVLEGAVSMIRTEALLFVALGAIWTVNSALRGMGKVKITLISSIIELVSKIGISVLLPMAIGYAGIWMAAPIGWVLGLIPSLAYLILWFRRKQNSPLVSV</sequence>
<protein>
    <recommendedName>
        <fullName evidence="4">Probable multidrug resistance protein NorM</fullName>
    </recommendedName>
    <alternativeName>
        <fullName evidence="12">Multidrug-efflux transporter</fullName>
    </alternativeName>
</protein>
<keyword evidence="9 13" id="KW-1133">Transmembrane helix</keyword>
<feature type="transmembrane region" description="Helical" evidence="13">
    <location>
        <begin position="18"/>
        <end position="36"/>
    </location>
</feature>
<dbReference type="InterPro" id="IPR048279">
    <property type="entry name" value="MdtK-like"/>
</dbReference>
<dbReference type="CDD" id="cd13138">
    <property type="entry name" value="MATE_yoeA_like"/>
    <property type="match status" value="1"/>
</dbReference>
<feature type="transmembrane region" description="Helical" evidence="13">
    <location>
        <begin position="420"/>
        <end position="443"/>
    </location>
</feature>
<name>A0ABT1RVD8_9FIRM</name>
<comment type="caution">
    <text evidence="14">The sequence shown here is derived from an EMBL/GenBank/DDBJ whole genome shotgun (WGS) entry which is preliminary data.</text>
</comment>
<comment type="similarity">
    <text evidence="3">Belongs to the multi antimicrobial extrusion (MATE) (TC 2.A.66.1) family.</text>
</comment>
<dbReference type="InterPro" id="IPR002528">
    <property type="entry name" value="MATE_fam"/>
</dbReference>
<feature type="transmembrane region" description="Helical" evidence="13">
    <location>
        <begin position="392"/>
        <end position="414"/>
    </location>
</feature>
<evidence type="ECO:0000256" key="1">
    <source>
        <dbReference type="ARBA" id="ARBA00003408"/>
    </source>
</evidence>
<evidence type="ECO:0000256" key="5">
    <source>
        <dbReference type="ARBA" id="ARBA00022448"/>
    </source>
</evidence>
<reference evidence="14 15" key="1">
    <citation type="submission" date="2022-06" db="EMBL/GenBank/DDBJ databases">
        <title>Isolation of gut microbiota from human fecal samples.</title>
        <authorList>
            <person name="Pamer E.G."/>
            <person name="Barat B."/>
            <person name="Waligurski E."/>
            <person name="Medina S."/>
            <person name="Paddock L."/>
            <person name="Mostad J."/>
        </authorList>
    </citation>
    <scope>NUCLEOTIDE SEQUENCE [LARGE SCALE GENOMIC DNA]</scope>
    <source>
        <strain evidence="14 15">DFI.9.73</strain>
    </source>
</reference>
<comment type="function">
    <text evidence="1">Multidrug efflux pump.</text>
</comment>
<keyword evidence="15" id="KW-1185">Reference proteome</keyword>
<keyword evidence="5" id="KW-0813">Transport</keyword>
<evidence type="ECO:0000313" key="15">
    <source>
        <dbReference type="Proteomes" id="UP001524473"/>
    </source>
</evidence>
<evidence type="ECO:0000256" key="13">
    <source>
        <dbReference type="SAM" id="Phobius"/>
    </source>
</evidence>
<evidence type="ECO:0000313" key="14">
    <source>
        <dbReference type="EMBL" id="MCQ4838637.1"/>
    </source>
</evidence>
<dbReference type="Pfam" id="PF01554">
    <property type="entry name" value="MatE"/>
    <property type="match status" value="2"/>
</dbReference>
<dbReference type="PANTHER" id="PTHR43298:SF2">
    <property type="entry name" value="FMN_FAD EXPORTER YEEO-RELATED"/>
    <property type="match status" value="1"/>
</dbReference>
<evidence type="ECO:0000256" key="10">
    <source>
        <dbReference type="ARBA" id="ARBA00023065"/>
    </source>
</evidence>
<dbReference type="NCBIfam" id="TIGR00797">
    <property type="entry name" value="matE"/>
    <property type="match status" value="1"/>
</dbReference>
<evidence type="ECO:0000256" key="7">
    <source>
        <dbReference type="ARBA" id="ARBA00022475"/>
    </source>
</evidence>
<evidence type="ECO:0000256" key="9">
    <source>
        <dbReference type="ARBA" id="ARBA00022989"/>
    </source>
</evidence>
<evidence type="ECO:0000256" key="3">
    <source>
        <dbReference type="ARBA" id="ARBA00010199"/>
    </source>
</evidence>
<feature type="transmembrane region" description="Helical" evidence="13">
    <location>
        <begin position="170"/>
        <end position="191"/>
    </location>
</feature>
<dbReference type="PANTHER" id="PTHR43298">
    <property type="entry name" value="MULTIDRUG RESISTANCE PROTEIN NORM-RELATED"/>
    <property type="match status" value="1"/>
</dbReference>
<feature type="transmembrane region" description="Helical" evidence="13">
    <location>
        <begin position="96"/>
        <end position="118"/>
    </location>
</feature>
<proteinExistence type="inferred from homology"/>
<evidence type="ECO:0000256" key="4">
    <source>
        <dbReference type="ARBA" id="ARBA00020268"/>
    </source>
</evidence>
<evidence type="ECO:0000256" key="8">
    <source>
        <dbReference type="ARBA" id="ARBA00022692"/>
    </source>
</evidence>
<keyword evidence="10" id="KW-0406">Ion transport</keyword>
<keyword evidence="11 13" id="KW-0472">Membrane</keyword>
<feature type="transmembrane region" description="Helical" evidence="13">
    <location>
        <begin position="241"/>
        <end position="266"/>
    </location>
</feature>
<dbReference type="Proteomes" id="UP001524473">
    <property type="component" value="Unassembled WGS sequence"/>
</dbReference>